<dbReference type="Pfam" id="PF01061">
    <property type="entry name" value="ABC2_membrane"/>
    <property type="match status" value="1"/>
</dbReference>
<dbReference type="InterPro" id="IPR013525">
    <property type="entry name" value="ABC2_TM"/>
</dbReference>
<evidence type="ECO:0000256" key="1">
    <source>
        <dbReference type="ARBA" id="ARBA00004141"/>
    </source>
</evidence>
<evidence type="ECO:0000256" key="7">
    <source>
        <dbReference type="SAM" id="Phobius"/>
    </source>
</evidence>
<reference evidence="9" key="1">
    <citation type="submission" date="2022-01" db="EMBL/GenBank/DDBJ databases">
        <authorList>
            <person name="King R."/>
        </authorList>
    </citation>
    <scope>NUCLEOTIDE SEQUENCE</scope>
</reference>
<evidence type="ECO:0000256" key="2">
    <source>
        <dbReference type="ARBA" id="ARBA00022448"/>
    </source>
</evidence>
<sequence length="466" mass="52959">MVQMFKRQSSASTSTKDTQLLLLQPSGNLSKNNDRLDDSQNFEASGSLTKKSRSYSKWSPHEEGVTLAWNDLTVHAYSKDNRKPRYKRIINSVTGALKAGSLAALMGASLGFICPSSYSPADFFIKTLATMPGHESNSKMAVKRICDHFSVSDYAKEVDVVVQYEFHMGRAEARQFELRTNFKAPFWWQKLYWLTYRWSKDALRNPSVQTLRILQRIAIAILIGLCYLRTNAFTQNGVQAVEGAIVIFVVENTFNPMYSVLAEFPENTPIFLREYRSGLYHPATYYLSRIVALFPGFIIESVVFVMIAYWMVGLRETSYAFLMTVLVIILTTNVSAACGIMFSNAFQSVPNAMAYLVPFDTILMVTSGLFIKRGTIPIVVGWTRYLSWLMYSTESISILQWQGITQIACDNRQDVNLPCLTDGTSVLDKYSFSEDNLSCDIWNMFFLLIAFHLLGYVCLWWKTKKA</sequence>
<gene>
    <name evidence="9" type="ORF">CEUTPL_LOCUS1513</name>
</gene>
<keyword evidence="10" id="KW-1185">Reference proteome</keyword>
<feature type="transmembrane region" description="Helical" evidence="7">
    <location>
        <begin position="441"/>
        <end position="461"/>
    </location>
</feature>
<dbReference type="PANTHER" id="PTHR48041">
    <property type="entry name" value="ABC TRANSPORTER G FAMILY MEMBER 28"/>
    <property type="match status" value="1"/>
</dbReference>
<evidence type="ECO:0000256" key="4">
    <source>
        <dbReference type="ARBA" id="ARBA00022989"/>
    </source>
</evidence>
<evidence type="ECO:0000256" key="5">
    <source>
        <dbReference type="ARBA" id="ARBA00023136"/>
    </source>
</evidence>
<dbReference type="GO" id="GO:0140359">
    <property type="term" value="F:ABC-type transporter activity"/>
    <property type="evidence" value="ECO:0007669"/>
    <property type="project" value="InterPro"/>
</dbReference>
<dbReference type="OrthoDB" id="66620at2759"/>
<dbReference type="InterPro" id="IPR050352">
    <property type="entry name" value="ABCG_transporters"/>
</dbReference>
<name>A0A9N9MBC7_9CUCU</name>
<dbReference type="PANTHER" id="PTHR48041:SF139">
    <property type="entry name" value="PROTEIN SCARLET"/>
    <property type="match status" value="1"/>
</dbReference>
<keyword evidence="4 7" id="KW-1133">Transmembrane helix</keyword>
<organism evidence="9 10">
    <name type="scientific">Ceutorhynchus assimilis</name>
    <name type="common">cabbage seed weevil</name>
    <dbReference type="NCBI Taxonomy" id="467358"/>
    <lineage>
        <taxon>Eukaryota</taxon>
        <taxon>Metazoa</taxon>
        <taxon>Ecdysozoa</taxon>
        <taxon>Arthropoda</taxon>
        <taxon>Hexapoda</taxon>
        <taxon>Insecta</taxon>
        <taxon>Pterygota</taxon>
        <taxon>Neoptera</taxon>
        <taxon>Endopterygota</taxon>
        <taxon>Coleoptera</taxon>
        <taxon>Polyphaga</taxon>
        <taxon>Cucujiformia</taxon>
        <taxon>Curculionidae</taxon>
        <taxon>Ceutorhynchinae</taxon>
        <taxon>Ceutorhynchus</taxon>
    </lineage>
</organism>
<evidence type="ECO:0000256" key="3">
    <source>
        <dbReference type="ARBA" id="ARBA00022692"/>
    </source>
</evidence>
<evidence type="ECO:0000256" key="6">
    <source>
        <dbReference type="SAM" id="MobiDB-lite"/>
    </source>
</evidence>
<feature type="transmembrane region" description="Helical" evidence="7">
    <location>
        <begin position="318"/>
        <end position="340"/>
    </location>
</feature>
<proteinExistence type="predicted"/>
<evidence type="ECO:0000313" key="10">
    <source>
        <dbReference type="Proteomes" id="UP001152799"/>
    </source>
</evidence>
<feature type="domain" description="ABC-2 type transporter transmembrane" evidence="8">
    <location>
        <begin position="191"/>
        <end position="400"/>
    </location>
</feature>
<keyword evidence="5 7" id="KW-0472">Membrane</keyword>
<comment type="subcellular location">
    <subcellularLocation>
        <location evidence="1">Membrane</location>
        <topology evidence="1">Multi-pass membrane protein</topology>
    </subcellularLocation>
</comment>
<keyword evidence="2" id="KW-0813">Transport</keyword>
<dbReference type="GO" id="GO:0005886">
    <property type="term" value="C:plasma membrane"/>
    <property type="evidence" value="ECO:0007669"/>
    <property type="project" value="TreeGrafter"/>
</dbReference>
<feature type="region of interest" description="Disordered" evidence="6">
    <location>
        <begin position="1"/>
        <end position="45"/>
    </location>
</feature>
<feature type="transmembrane region" description="Helical" evidence="7">
    <location>
        <begin position="290"/>
        <end position="312"/>
    </location>
</feature>
<dbReference type="EMBL" id="OU892277">
    <property type="protein sequence ID" value="CAG9760792.1"/>
    <property type="molecule type" value="Genomic_DNA"/>
</dbReference>
<dbReference type="AlphaFoldDB" id="A0A9N9MBC7"/>
<keyword evidence="3 7" id="KW-0812">Transmembrane</keyword>
<accession>A0A9N9MBC7</accession>
<evidence type="ECO:0000313" key="9">
    <source>
        <dbReference type="EMBL" id="CAG9760792.1"/>
    </source>
</evidence>
<feature type="compositionally biased region" description="Polar residues" evidence="6">
    <location>
        <begin position="1"/>
        <end position="18"/>
    </location>
</feature>
<dbReference type="GO" id="GO:0030659">
    <property type="term" value="C:cytoplasmic vesicle membrane"/>
    <property type="evidence" value="ECO:0007669"/>
    <property type="project" value="TreeGrafter"/>
</dbReference>
<evidence type="ECO:0000259" key="8">
    <source>
        <dbReference type="Pfam" id="PF01061"/>
    </source>
</evidence>
<feature type="transmembrane region" description="Helical" evidence="7">
    <location>
        <begin position="352"/>
        <end position="371"/>
    </location>
</feature>
<dbReference type="Proteomes" id="UP001152799">
    <property type="component" value="Chromosome 1"/>
</dbReference>
<protein>
    <recommendedName>
        <fullName evidence="8">ABC-2 type transporter transmembrane domain-containing protein</fullName>
    </recommendedName>
</protein>